<dbReference type="Proteomes" id="UP000292627">
    <property type="component" value="Unassembled WGS sequence"/>
</dbReference>
<evidence type="ECO:0000313" key="2">
    <source>
        <dbReference type="EMBL" id="TAA24317.1"/>
    </source>
</evidence>
<protein>
    <submittedName>
        <fullName evidence="2">Uncharacterized protein</fullName>
    </submittedName>
</protein>
<reference evidence="2 3" key="1">
    <citation type="submission" date="2019-02" db="EMBL/GenBank/DDBJ databases">
        <title>WGS of Pseudoxanthomonas species novum from clinical isolates.</title>
        <authorList>
            <person name="Bernier A.-M."/>
            <person name="Bernard K."/>
            <person name="Vachon A."/>
        </authorList>
    </citation>
    <scope>NUCLEOTIDE SEQUENCE [LARGE SCALE GENOMIC DNA]</scope>
    <source>
        <strain evidence="2 3">NML171200</strain>
    </source>
</reference>
<evidence type="ECO:0000256" key="1">
    <source>
        <dbReference type="SAM" id="MobiDB-lite"/>
    </source>
</evidence>
<sequence length="71" mass="8122">MEGDHRPRLAAPSLPLWSRHEHLNREPGERRALFKKIKRMNEMAGQSRAVCAFLDMGVMIQNTPDHAGTRT</sequence>
<dbReference type="AlphaFoldDB" id="A0A4Q8L8A3"/>
<organism evidence="2 3">
    <name type="scientific">Pseudoxanthomonas winnipegensis</name>
    <dbReference type="NCBI Taxonomy" id="2480810"/>
    <lineage>
        <taxon>Bacteria</taxon>
        <taxon>Pseudomonadati</taxon>
        <taxon>Pseudomonadota</taxon>
        <taxon>Gammaproteobacteria</taxon>
        <taxon>Lysobacterales</taxon>
        <taxon>Lysobacteraceae</taxon>
        <taxon>Pseudoxanthomonas</taxon>
    </lineage>
</organism>
<evidence type="ECO:0000313" key="3">
    <source>
        <dbReference type="Proteomes" id="UP000292627"/>
    </source>
</evidence>
<feature type="region of interest" description="Disordered" evidence="1">
    <location>
        <begin position="1"/>
        <end position="27"/>
    </location>
</feature>
<dbReference type="EMBL" id="SHMC01000004">
    <property type="protein sequence ID" value="TAA24317.1"/>
    <property type="molecule type" value="Genomic_DNA"/>
</dbReference>
<accession>A0A4Q8L8A3</accession>
<name>A0A4Q8L8A3_9GAMM</name>
<proteinExistence type="predicted"/>
<gene>
    <name evidence="2" type="ORF">EA660_11290</name>
</gene>
<feature type="compositionally biased region" description="Basic and acidic residues" evidence="1">
    <location>
        <begin position="18"/>
        <end position="27"/>
    </location>
</feature>
<dbReference type="RefSeq" id="WP_130551656.1">
    <property type="nucleotide sequence ID" value="NZ_SHMC01000004.1"/>
</dbReference>
<comment type="caution">
    <text evidence="2">The sequence shown here is derived from an EMBL/GenBank/DDBJ whole genome shotgun (WGS) entry which is preliminary data.</text>
</comment>